<accession>A0ACC0YWH6</accession>
<organism evidence="1 2">
    <name type="scientific">Pistacia integerrima</name>
    <dbReference type="NCBI Taxonomy" id="434235"/>
    <lineage>
        <taxon>Eukaryota</taxon>
        <taxon>Viridiplantae</taxon>
        <taxon>Streptophyta</taxon>
        <taxon>Embryophyta</taxon>
        <taxon>Tracheophyta</taxon>
        <taxon>Spermatophyta</taxon>
        <taxon>Magnoliopsida</taxon>
        <taxon>eudicotyledons</taxon>
        <taxon>Gunneridae</taxon>
        <taxon>Pentapetalae</taxon>
        <taxon>rosids</taxon>
        <taxon>malvids</taxon>
        <taxon>Sapindales</taxon>
        <taxon>Anacardiaceae</taxon>
        <taxon>Pistacia</taxon>
    </lineage>
</organism>
<proteinExistence type="predicted"/>
<name>A0ACC0YWH6_9ROSI</name>
<reference evidence="2" key="1">
    <citation type="journal article" date="2023" name="G3 (Bethesda)">
        <title>Genome assembly and association tests identify interacting loci associated with vigor, precocity, and sex in interspecific pistachio rootstocks.</title>
        <authorList>
            <person name="Palmer W."/>
            <person name="Jacygrad E."/>
            <person name="Sagayaradj S."/>
            <person name="Cavanaugh K."/>
            <person name="Han R."/>
            <person name="Bertier L."/>
            <person name="Beede B."/>
            <person name="Kafkas S."/>
            <person name="Golino D."/>
            <person name="Preece J."/>
            <person name="Michelmore R."/>
        </authorList>
    </citation>
    <scope>NUCLEOTIDE SEQUENCE [LARGE SCALE GENOMIC DNA]</scope>
</reference>
<protein>
    <submittedName>
        <fullName evidence="1">Uncharacterized protein</fullName>
    </submittedName>
</protein>
<evidence type="ECO:0000313" key="2">
    <source>
        <dbReference type="Proteomes" id="UP001163603"/>
    </source>
</evidence>
<keyword evidence="2" id="KW-1185">Reference proteome</keyword>
<evidence type="ECO:0000313" key="1">
    <source>
        <dbReference type="EMBL" id="KAJ0042749.1"/>
    </source>
</evidence>
<dbReference type="EMBL" id="CM047739">
    <property type="protein sequence ID" value="KAJ0042749.1"/>
    <property type="molecule type" value="Genomic_DNA"/>
</dbReference>
<dbReference type="Proteomes" id="UP001163603">
    <property type="component" value="Chromosome 4"/>
</dbReference>
<gene>
    <name evidence="1" type="ORF">Pint_17472</name>
</gene>
<comment type="caution">
    <text evidence="1">The sequence shown here is derived from an EMBL/GenBank/DDBJ whole genome shotgun (WGS) entry which is preliminary data.</text>
</comment>
<sequence>MDTPRPDRTKAKTGLNHGKKVRVIAKVRGFTDLEAESSNCVSVHKPNGVESETVSISFGDQSGSRKESYELDYCYEQSEGNYTIFTREVKPLIAGVFYGRNATIIANGARGSGKTHMIQGSDKDPGLAVLAMAEILSIVGETGKSITISFYEIFQDHVYDLLDPKRQEVLALENRQGKILLKGLSQVPVNSISEFQKLYLIEHKSRKPVQKIPIEFPRRSHRGLIIHVSSPSDAIPMGKMNFVDLAGYEDTRRKSSEGLNLVEKTKVNRSIYALHNVVYALNTSECHVPYRESKLTRMLQDSLGGKSRVLMLTCLNPTFCQDSMYMVSLASRSRQGINQTVLDSIKKAKSSARPMPHSSHKSQLPGSVSTTRKQIGNRLHFSVKKANGTASVTKGRKLFDEASHLTNSEKKIYEKESSVSVALPDRDSTSMVEKAITYLDASPLATTNPQETTIIDKESSISAALPDKDSTSVDASPLATTNPQETTKIDKDSFQHVEGNHGEVTPSINCNLKTPSFLEECGNLDKENDDSQVNKDGSPLISERLQQISNNLKLLISSTPQHLEMPLRNDTSSIFQSCTDFVEPKTPERSVTVNDKWETENINSPWETISMHSSIMKDSLVKEYLKILNTGSREDLIKLKGIKQKRATRILELREKSPEPFKNLDGLKDVGLSAKQIKGMISKGIEELF</sequence>